<evidence type="ECO:0000256" key="6">
    <source>
        <dbReference type="ARBA" id="ARBA00023098"/>
    </source>
</evidence>
<feature type="domain" description="Partial AB-hydrolase lipase" evidence="8">
    <location>
        <begin position="87"/>
        <end position="147"/>
    </location>
</feature>
<dbReference type="EMBL" id="KE346372">
    <property type="protein sequence ID" value="KJE96695.1"/>
    <property type="molecule type" value="Genomic_DNA"/>
</dbReference>
<evidence type="ECO:0000256" key="3">
    <source>
        <dbReference type="ARBA" id="ARBA00022801"/>
    </source>
</evidence>
<proteinExistence type="predicted"/>
<dbReference type="GO" id="GO:0016787">
    <property type="term" value="F:hydrolase activity"/>
    <property type="evidence" value="ECO:0007669"/>
    <property type="project" value="UniProtKB-KW"/>
</dbReference>
<evidence type="ECO:0000259" key="8">
    <source>
        <dbReference type="Pfam" id="PF04083"/>
    </source>
</evidence>
<evidence type="ECO:0000256" key="7">
    <source>
        <dbReference type="ARBA" id="ARBA00023136"/>
    </source>
</evidence>
<keyword evidence="7" id="KW-0472">Membrane</keyword>
<dbReference type="SUPFAM" id="SSF53474">
    <property type="entry name" value="alpha/beta-Hydrolases"/>
    <property type="match status" value="1"/>
</dbReference>
<dbReference type="GO" id="GO:0016020">
    <property type="term" value="C:membrane"/>
    <property type="evidence" value="ECO:0007669"/>
    <property type="project" value="UniProtKB-SubCell"/>
</dbReference>
<evidence type="ECO:0000256" key="2">
    <source>
        <dbReference type="ARBA" id="ARBA00022692"/>
    </source>
</evidence>
<dbReference type="FunCoup" id="A0A0D2WV81">
    <property type="interactions" value="44"/>
</dbReference>
<comment type="subcellular location">
    <subcellularLocation>
        <location evidence="1">Membrane</location>
        <topology evidence="1">Single-pass membrane protein</topology>
    </subcellularLocation>
</comment>
<keyword evidence="6" id="KW-0443">Lipid metabolism</keyword>
<evidence type="ECO:0000256" key="4">
    <source>
        <dbReference type="ARBA" id="ARBA00022963"/>
    </source>
</evidence>
<protein>
    <submittedName>
        <fullName evidence="9">Triacylglycerol lipase</fullName>
    </submittedName>
</protein>
<keyword evidence="10" id="KW-1185">Reference proteome</keyword>
<dbReference type="InterPro" id="IPR029058">
    <property type="entry name" value="AB_hydrolase_fold"/>
</dbReference>
<keyword evidence="4" id="KW-0442">Lipid degradation</keyword>
<dbReference type="InParanoid" id="A0A0D2WV81"/>
<dbReference type="PhylomeDB" id="A0A0D2WV81"/>
<name>A0A0D2WV81_CAPO3</name>
<keyword evidence="3" id="KW-0378">Hydrolase</keyword>
<dbReference type="eggNOG" id="KOG2624">
    <property type="taxonomic scope" value="Eukaryota"/>
</dbReference>
<dbReference type="Proteomes" id="UP000008743">
    <property type="component" value="Unassembled WGS sequence"/>
</dbReference>
<dbReference type="Pfam" id="PF04083">
    <property type="entry name" value="Abhydro_lipase"/>
    <property type="match status" value="1"/>
</dbReference>
<dbReference type="Gene3D" id="3.40.50.1820">
    <property type="entry name" value="alpha/beta hydrolase"/>
    <property type="match status" value="1"/>
</dbReference>
<gene>
    <name evidence="9" type="ORF">CAOG_006974</name>
</gene>
<evidence type="ECO:0000256" key="5">
    <source>
        <dbReference type="ARBA" id="ARBA00022989"/>
    </source>
</evidence>
<organism evidence="9 10">
    <name type="scientific">Capsaspora owczarzaki (strain ATCC 30864)</name>
    <dbReference type="NCBI Taxonomy" id="595528"/>
    <lineage>
        <taxon>Eukaryota</taxon>
        <taxon>Filasterea</taxon>
        <taxon>Capsaspora</taxon>
    </lineage>
</organism>
<dbReference type="ESTHER" id="capo3-e9cft4">
    <property type="family name" value="Acidic_Lipase"/>
</dbReference>
<dbReference type="InterPro" id="IPR006693">
    <property type="entry name" value="AB_hydrolase_lipase"/>
</dbReference>
<dbReference type="GO" id="GO:0016042">
    <property type="term" value="P:lipid catabolic process"/>
    <property type="evidence" value="ECO:0007669"/>
    <property type="project" value="UniProtKB-KW"/>
</dbReference>
<evidence type="ECO:0000313" key="10">
    <source>
        <dbReference type="Proteomes" id="UP000008743"/>
    </source>
</evidence>
<accession>A0A0D2WV81</accession>
<reference evidence="10" key="1">
    <citation type="submission" date="2011-02" db="EMBL/GenBank/DDBJ databases">
        <title>The Genome Sequence of Capsaspora owczarzaki ATCC 30864.</title>
        <authorList>
            <person name="Russ C."/>
            <person name="Cuomo C."/>
            <person name="Burger G."/>
            <person name="Gray M.W."/>
            <person name="Holland P.W.H."/>
            <person name="King N."/>
            <person name="Lang F.B.F."/>
            <person name="Roger A.J."/>
            <person name="Ruiz-Trillo I."/>
            <person name="Young S.K."/>
            <person name="Zeng Q."/>
            <person name="Gargeya S."/>
            <person name="Alvarado L."/>
            <person name="Berlin A."/>
            <person name="Chapman S.B."/>
            <person name="Chen Z."/>
            <person name="Freedman E."/>
            <person name="Gellesch M."/>
            <person name="Goldberg J."/>
            <person name="Griggs A."/>
            <person name="Gujja S."/>
            <person name="Heilman E."/>
            <person name="Heiman D."/>
            <person name="Howarth C."/>
            <person name="Mehta T."/>
            <person name="Neiman D."/>
            <person name="Pearson M."/>
            <person name="Roberts A."/>
            <person name="Saif S."/>
            <person name="Shea T."/>
            <person name="Shenoy N."/>
            <person name="Sisk P."/>
            <person name="Stolte C."/>
            <person name="Sykes S."/>
            <person name="White J."/>
            <person name="Yandava C."/>
            <person name="Haas B."/>
            <person name="Nusbaum C."/>
            <person name="Birren B."/>
        </authorList>
    </citation>
    <scope>NUCLEOTIDE SEQUENCE</scope>
    <source>
        <strain evidence="10">ATCC 30864</strain>
    </source>
</reference>
<dbReference type="OrthoDB" id="9974421at2759"/>
<evidence type="ECO:0000256" key="1">
    <source>
        <dbReference type="ARBA" id="ARBA00004167"/>
    </source>
</evidence>
<evidence type="ECO:0000313" key="9">
    <source>
        <dbReference type="EMBL" id="KJE96695.1"/>
    </source>
</evidence>
<dbReference type="FunFam" id="3.40.50.1820:FF:000095">
    <property type="entry name" value="Triglyceride lipase-cholesterol esterase"/>
    <property type="match status" value="1"/>
</dbReference>
<keyword evidence="5" id="KW-1133">Transmembrane helix</keyword>
<keyword evidence="2" id="KW-0812">Transmembrane</keyword>
<dbReference type="PANTHER" id="PTHR11005">
    <property type="entry name" value="LYSOSOMAL ACID LIPASE-RELATED"/>
    <property type="match status" value="1"/>
</dbReference>
<dbReference type="AlphaFoldDB" id="A0A0D2WV81"/>
<sequence length="509" mass="57858">MLTLSFMLSVPVGNRFVQFTLGGYARLLFAILVLVVESAVRLVFMFVPQPVTSGLDFVRAHLIRQGVRLFRGYMDANEDPAMDMTTVQLIQHFGYTAEEHIVKTDDRFVLTLHRIPRRKNESHSVNGDRPAVFLMHGLMMCSEVWVATNDSLAFMLADHGFDVWLGNNRGNRYSHKNTKFKPSQNHFWDFSVDELALYDVPANLNYILDLTQQKTLSYVGFSQGTAQAFASFSLNPQLAARVNMFVALAPAGRAKGLKKGVIGSFVRLAPDSIFLMFGAKACMPSALFWRNLLARNSFTSLIDASCRLLFGWRMANFGSQDRKNMLFAHLFSYTSVKTIVHWFQMVAMNQFQMYDENQDLAKTPYRGTTPNPYPVHQIKCPMAIFYGGADGICDVQWLLDQMPKNTFIHRQDEYEHLDLIWAASASTCIFPKVIRIIKETVEREAEHELQRRKREEECAHEIELLERANDISVASANAGRHFQRRISAHLSSSTLLPCESQDSGIDPDL</sequence>
<dbReference type="STRING" id="595528.A0A0D2WV81"/>